<comment type="similarity">
    <text evidence="5 6">Belongs to the class I-like SAM-binding methyltransferase superfamily. C5-methyltransferase family.</text>
</comment>
<dbReference type="InterPro" id="IPR001525">
    <property type="entry name" value="C5_MeTfrase"/>
</dbReference>
<evidence type="ECO:0000256" key="5">
    <source>
        <dbReference type="PROSITE-ProRule" id="PRU01016"/>
    </source>
</evidence>
<comment type="caution">
    <text evidence="8">The sequence shown here is derived from an EMBL/GenBank/DDBJ whole genome shotgun (WGS) entry which is preliminary data.</text>
</comment>
<evidence type="ECO:0000256" key="4">
    <source>
        <dbReference type="ARBA" id="ARBA00022747"/>
    </source>
</evidence>
<evidence type="ECO:0000256" key="7">
    <source>
        <dbReference type="RuleBase" id="RU000417"/>
    </source>
</evidence>
<dbReference type="Proteomes" id="UP000239430">
    <property type="component" value="Unassembled WGS sequence"/>
</dbReference>
<evidence type="ECO:0000313" key="9">
    <source>
        <dbReference type="Proteomes" id="UP000239430"/>
    </source>
</evidence>
<dbReference type="EMBL" id="PVXL01000021">
    <property type="protein sequence ID" value="PRR76301.1"/>
    <property type="molecule type" value="Genomic_DNA"/>
</dbReference>
<dbReference type="InterPro" id="IPR018117">
    <property type="entry name" value="C5_DNA_meth_AS"/>
</dbReference>
<dbReference type="REBASE" id="266503">
    <property type="entry name" value="M.Mst26271ORF4620P"/>
</dbReference>
<dbReference type="GO" id="GO:0003677">
    <property type="term" value="F:DNA binding"/>
    <property type="evidence" value="ECO:0007669"/>
    <property type="project" value="TreeGrafter"/>
</dbReference>
<dbReference type="GO" id="GO:0032259">
    <property type="term" value="P:methylation"/>
    <property type="evidence" value="ECO:0007669"/>
    <property type="project" value="UniProtKB-KW"/>
</dbReference>
<dbReference type="InterPro" id="IPR029063">
    <property type="entry name" value="SAM-dependent_MTases_sf"/>
</dbReference>
<evidence type="ECO:0000313" key="8">
    <source>
        <dbReference type="EMBL" id="PRR76301.1"/>
    </source>
</evidence>
<dbReference type="PANTHER" id="PTHR10629">
    <property type="entry name" value="CYTOSINE-SPECIFIC METHYLTRANSFERASE"/>
    <property type="match status" value="1"/>
</dbReference>
<accession>A0A9X7P763</accession>
<organism evidence="8 9">
    <name type="scientific">Neomoorella stamsii</name>
    <dbReference type="NCBI Taxonomy" id="1266720"/>
    <lineage>
        <taxon>Bacteria</taxon>
        <taxon>Bacillati</taxon>
        <taxon>Bacillota</taxon>
        <taxon>Clostridia</taxon>
        <taxon>Neomoorellales</taxon>
        <taxon>Neomoorellaceae</taxon>
        <taxon>Neomoorella</taxon>
    </lineage>
</organism>
<name>A0A9X7P763_9FIRM</name>
<dbReference type="Gene3D" id="3.90.120.10">
    <property type="entry name" value="DNA Methylase, subunit A, domain 2"/>
    <property type="match status" value="1"/>
</dbReference>
<dbReference type="PANTHER" id="PTHR10629:SF52">
    <property type="entry name" value="DNA (CYTOSINE-5)-METHYLTRANSFERASE 1"/>
    <property type="match status" value="1"/>
</dbReference>
<proteinExistence type="inferred from homology"/>
<comment type="catalytic activity">
    <reaction evidence="7">
        <text>a 2'-deoxycytidine in DNA + S-adenosyl-L-methionine = a 5-methyl-2'-deoxycytidine in DNA + S-adenosyl-L-homocysteine + H(+)</text>
        <dbReference type="Rhea" id="RHEA:13681"/>
        <dbReference type="Rhea" id="RHEA-COMP:11369"/>
        <dbReference type="Rhea" id="RHEA-COMP:11370"/>
        <dbReference type="ChEBI" id="CHEBI:15378"/>
        <dbReference type="ChEBI" id="CHEBI:57856"/>
        <dbReference type="ChEBI" id="CHEBI:59789"/>
        <dbReference type="ChEBI" id="CHEBI:85452"/>
        <dbReference type="ChEBI" id="CHEBI:85454"/>
        <dbReference type="EC" id="2.1.1.37"/>
    </reaction>
</comment>
<dbReference type="GO" id="GO:0003886">
    <property type="term" value="F:DNA (cytosine-5-)-methyltransferase activity"/>
    <property type="evidence" value="ECO:0007669"/>
    <property type="project" value="UniProtKB-EC"/>
</dbReference>
<dbReference type="Gene3D" id="3.40.50.150">
    <property type="entry name" value="Vaccinia Virus protein VP39"/>
    <property type="match status" value="1"/>
</dbReference>
<reference evidence="8 9" key="1">
    <citation type="submission" date="2018-03" db="EMBL/GenBank/DDBJ databases">
        <title>Genome sequence of Moorella stamsii DSM 26217.</title>
        <authorList>
            <person name="Poehlein A."/>
            <person name="Daniel R."/>
        </authorList>
    </citation>
    <scope>NUCLEOTIDE SEQUENCE [LARGE SCALE GENOMIC DNA]</scope>
    <source>
        <strain evidence="9">DSM 26217</strain>
    </source>
</reference>
<dbReference type="RefSeq" id="WP_083476546.1">
    <property type="nucleotide sequence ID" value="NZ_PVXL01000021.1"/>
</dbReference>
<dbReference type="GO" id="GO:0009307">
    <property type="term" value="P:DNA restriction-modification system"/>
    <property type="evidence" value="ECO:0007669"/>
    <property type="project" value="UniProtKB-KW"/>
</dbReference>
<protein>
    <recommendedName>
        <fullName evidence="7">Cytosine-specific methyltransferase</fullName>
        <ecNumber evidence="7">2.1.1.37</ecNumber>
    </recommendedName>
</protein>
<evidence type="ECO:0000256" key="2">
    <source>
        <dbReference type="ARBA" id="ARBA00022679"/>
    </source>
</evidence>
<keyword evidence="2 5" id="KW-0808">Transferase</keyword>
<evidence type="ECO:0000256" key="3">
    <source>
        <dbReference type="ARBA" id="ARBA00022691"/>
    </source>
</evidence>
<dbReference type="InterPro" id="IPR050390">
    <property type="entry name" value="C5-Methyltransferase"/>
</dbReference>
<dbReference type="PROSITE" id="PS00095">
    <property type="entry name" value="C5_MTASE_2"/>
    <property type="match status" value="1"/>
</dbReference>
<dbReference type="EC" id="2.1.1.37" evidence="7"/>
<dbReference type="GO" id="GO:0044027">
    <property type="term" value="P:negative regulation of gene expression via chromosomal CpG island methylation"/>
    <property type="evidence" value="ECO:0007669"/>
    <property type="project" value="TreeGrafter"/>
</dbReference>
<evidence type="ECO:0000256" key="1">
    <source>
        <dbReference type="ARBA" id="ARBA00022603"/>
    </source>
</evidence>
<sequence length="377" mass="42400">MTAQSRPLIRTVKIKRQFSALLESNDYFTERRPTVVDLFCGCGGVTEGLKQAGFRVVAAVDNDPVSCRTYRKNHPEVNLYESNIEDVSPEAIKMNDLKGDTCDLLVVCAPCQPFSSQNRKKQGDPRSILILQAVRFAQVLKPSLIFFENVPGIAAPRHRGVLDRLRDELSTLGYKLGKPVGLNAADYGVPQRRKRFIMFASREGIMPELPPPTTPEGARISVRMAIGNLTPLCAGEADPFDYLHVARKHSELALKRLAYIPKNGGSRFSLPPELELPCHRNYNGHPDVYGRMFWDDVAPTLTTGCTDITRGRFAHPRDDRAITLREAARLQTFRDDYIFEGCYKEIERQIGNAVPVALVRELGLSMLKVFKEAKIWR</sequence>
<evidence type="ECO:0000256" key="6">
    <source>
        <dbReference type="RuleBase" id="RU000416"/>
    </source>
</evidence>
<dbReference type="Pfam" id="PF00145">
    <property type="entry name" value="DNA_methylase"/>
    <property type="match status" value="1"/>
</dbReference>
<dbReference type="PRINTS" id="PR00105">
    <property type="entry name" value="C5METTRFRASE"/>
</dbReference>
<dbReference type="PROSITE" id="PS00094">
    <property type="entry name" value="C5_MTASE_1"/>
    <property type="match status" value="1"/>
</dbReference>
<dbReference type="NCBIfam" id="TIGR00675">
    <property type="entry name" value="dcm"/>
    <property type="match status" value="1"/>
</dbReference>
<dbReference type="InterPro" id="IPR031303">
    <property type="entry name" value="C5_meth_CS"/>
</dbReference>
<dbReference type="SUPFAM" id="SSF53335">
    <property type="entry name" value="S-adenosyl-L-methionine-dependent methyltransferases"/>
    <property type="match status" value="1"/>
</dbReference>
<dbReference type="AlphaFoldDB" id="A0A9X7P763"/>
<keyword evidence="9" id="KW-1185">Reference proteome</keyword>
<keyword evidence="3 5" id="KW-0949">S-adenosyl-L-methionine</keyword>
<keyword evidence="4" id="KW-0680">Restriction system</keyword>
<feature type="active site" evidence="5">
    <location>
        <position position="111"/>
    </location>
</feature>
<gene>
    <name evidence="8" type="primary">ydiO</name>
    <name evidence="8" type="ORF">MOST_04620</name>
</gene>
<dbReference type="PROSITE" id="PS51679">
    <property type="entry name" value="SAM_MT_C5"/>
    <property type="match status" value="1"/>
</dbReference>
<keyword evidence="1 5" id="KW-0489">Methyltransferase</keyword>